<gene>
    <name evidence="2" type="ORF">H0267_10820</name>
</gene>
<dbReference type="SUPFAM" id="SSF55729">
    <property type="entry name" value="Acyl-CoA N-acyltransferases (Nat)"/>
    <property type="match status" value="1"/>
</dbReference>
<comment type="caution">
    <text evidence="2">The sequence shown here is derived from an EMBL/GenBank/DDBJ whole genome shotgun (WGS) entry which is preliminary data.</text>
</comment>
<dbReference type="EMBL" id="JADZSC010000002">
    <property type="protein sequence ID" value="MBH0230708.1"/>
    <property type="molecule type" value="Genomic_DNA"/>
</dbReference>
<dbReference type="Proteomes" id="UP000614490">
    <property type="component" value="Unassembled WGS sequence"/>
</dbReference>
<reference evidence="2 3" key="1">
    <citation type="journal article" date="2005" name="Int. J. Syst. Evol. Microbiol.">
        <title>Halobacillus yeomjeoni sp. nov., isolated from a marine solar saltern in Korea.</title>
        <authorList>
            <person name="Yoon J.H."/>
            <person name="Kang S.J."/>
            <person name="Lee C.H."/>
            <person name="Oh H.W."/>
            <person name="Oh T.K."/>
        </authorList>
    </citation>
    <scope>NUCLEOTIDE SEQUENCE [LARGE SCALE GENOMIC DNA]</scope>
    <source>
        <strain evidence="2 3">KCTC 3957</strain>
    </source>
</reference>
<evidence type="ECO:0000259" key="1">
    <source>
        <dbReference type="PROSITE" id="PS51186"/>
    </source>
</evidence>
<sequence>MNIRRYKPGDEGQIQSLFKKTFRSERSLEEWEWKFKHNPEQPDPFILLFEEDGRILGHISLWVSKAYIQGEEKRIGLRIDTMVDPDARGKGVYKQLNEALLTEAEKEGIAYLYGFPAPKAKELFLKYTNATHLTDVPRFMFVKKPVALLASKLKPLKMLKPLDVIYEKMKAPHFTEDPKLEVKKISHCDEAFDKLAEKTRSQTDAQLVRNATYLNWRYFSHPKHDYTMNAVYRGHELQGYVVTRSNDKGAFHNGLIVDWLAVEDPLVWDALLKAAFRELKQADVIQTWALEHTLPAQILKNYHFTHKDNPMPLVGKEVDDHMDKLNDASKWYITLGDVDSF</sequence>
<evidence type="ECO:0000313" key="2">
    <source>
        <dbReference type="EMBL" id="MBH0230708.1"/>
    </source>
</evidence>
<dbReference type="AlphaFoldDB" id="A0A931HWI3"/>
<dbReference type="RefSeq" id="WP_197317325.1">
    <property type="nucleotide sequence ID" value="NZ_JADZSC010000002.1"/>
</dbReference>
<name>A0A931HWI3_9BACI</name>
<organism evidence="2 3">
    <name type="scientific">Halobacillus yeomjeoni</name>
    <dbReference type="NCBI Taxonomy" id="311194"/>
    <lineage>
        <taxon>Bacteria</taxon>
        <taxon>Bacillati</taxon>
        <taxon>Bacillota</taxon>
        <taxon>Bacilli</taxon>
        <taxon>Bacillales</taxon>
        <taxon>Bacillaceae</taxon>
        <taxon>Halobacillus</taxon>
    </lineage>
</organism>
<dbReference type="InterPro" id="IPR016181">
    <property type="entry name" value="Acyl_CoA_acyltransferase"/>
</dbReference>
<dbReference type="InterPro" id="IPR000182">
    <property type="entry name" value="GNAT_dom"/>
</dbReference>
<accession>A0A931HWI3</accession>
<feature type="domain" description="N-acetyltransferase" evidence="1">
    <location>
        <begin position="1"/>
        <end position="155"/>
    </location>
</feature>
<dbReference type="PROSITE" id="PS51186">
    <property type="entry name" value="GNAT"/>
    <property type="match status" value="1"/>
</dbReference>
<evidence type="ECO:0000313" key="3">
    <source>
        <dbReference type="Proteomes" id="UP000614490"/>
    </source>
</evidence>
<keyword evidence="3" id="KW-1185">Reference proteome</keyword>
<dbReference type="Gene3D" id="3.40.630.30">
    <property type="match status" value="2"/>
</dbReference>
<dbReference type="Pfam" id="PF13527">
    <property type="entry name" value="Acetyltransf_9"/>
    <property type="match status" value="1"/>
</dbReference>
<dbReference type="GO" id="GO:0016747">
    <property type="term" value="F:acyltransferase activity, transferring groups other than amino-acyl groups"/>
    <property type="evidence" value="ECO:0007669"/>
    <property type="project" value="InterPro"/>
</dbReference>
<dbReference type="CDD" id="cd04301">
    <property type="entry name" value="NAT_SF"/>
    <property type="match status" value="1"/>
</dbReference>
<proteinExistence type="predicted"/>
<protein>
    <submittedName>
        <fullName evidence="2">GNAT family N-acetyltransferase</fullName>
    </submittedName>
</protein>